<name>A0A1L3KMI3_9MONO</name>
<feature type="region of interest" description="Disordered" evidence="1">
    <location>
        <begin position="385"/>
        <end position="418"/>
    </location>
</feature>
<keyword evidence="3" id="KW-1185">Reference proteome</keyword>
<dbReference type="KEGG" id="vg:30853844"/>
<evidence type="ECO:0000313" key="2">
    <source>
        <dbReference type="EMBL" id="APG78631.1"/>
    </source>
</evidence>
<dbReference type="RefSeq" id="YP_009336594.1">
    <property type="nucleotide sequence ID" value="NC_032783.1"/>
</dbReference>
<organism evidence="2">
    <name type="scientific">Hubei rhabdo-like virus 4</name>
    <dbReference type="NCBI Taxonomy" id="1923188"/>
    <lineage>
        <taxon>Viruses</taxon>
        <taxon>Riboviria</taxon>
        <taxon>Orthornavirae</taxon>
        <taxon>Negarnaviricota</taxon>
        <taxon>Haploviricotina</taxon>
        <taxon>Monjiviricetes</taxon>
        <taxon>Mononegavirales</taxon>
        <taxon>Mymonaviridae</taxon>
        <taxon>Hubramonavirus</taxon>
        <taxon>Hubramonavirus hubeiense</taxon>
    </lineage>
</organism>
<reference evidence="2" key="1">
    <citation type="journal article" date="2016" name="Nature">
        <title>Redefining the invertebrate RNA virosphere.</title>
        <authorList>
            <person name="Shi M."/>
            <person name="Lin X.D."/>
            <person name="Tian J.H."/>
            <person name="Chen L.J."/>
            <person name="Chen X."/>
            <person name="Li C.X."/>
            <person name="Qin X.C."/>
            <person name="Li J."/>
            <person name="Cao J.P."/>
            <person name="Eden J.S."/>
            <person name="Buchmann J."/>
            <person name="Wang W."/>
            <person name="Xu J."/>
            <person name="Holmes E.C."/>
            <person name="Zhang Y.Z."/>
        </authorList>
    </citation>
    <scope>NUCLEOTIDE SEQUENCE [LARGE SCALE GENOMIC DNA]</scope>
    <source>
        <strain evidence="2">Arthropodmix13990</strain>
    </source>
</reference>
<protein>
    <submittedName>
        <fullName evidence="2">Uncharacterized protein</fullName>
    </submittedName>
</protein>
<evidence type="ECO:0000313" key="3">
    <source>
        <dbReference type="Proteomes" id="UP000203766"/>
    </source>
</evidence>
<proteinExistence type="predicted"/>
<dbReference type="EMBL" id="KX884403">
    <property type="protein sequence ID" value="APG78631.1"/>
    <property type="molecule type" value="Genomic_RNA"/>
</dbReference>
<feature type="compositionally biased region" description="Acidic residues" evidence="1">
    <location>
        <begin position="394"/>
        <end position="418"/>
    </location>
</feature>
<dbReference type="Proteomes" id="UP000203766">
    <property type="component" value="Segment"/>
</dbReference>
<evidence type="ECO:0000256" key="1">
    <source>
        <dbReference type="SAM" id="MobiDB-lite"/>
    </source>
</evidence>
<accession>A0A1L3KMI3</accession>
<sequence>MPSTYSKFFAPKIAHGGVKGKRLVKSAISSAIPVPVLPTSIPTEDRLRYLSAMASLGTSLTGTVASWKVYILAYTAMLFPSLEKAFPREIYAPIAIPPETVTAVLGAFNGLEAMPEEYDQEELHEAEVAFNKLSLGPGLPMGSSLMKTRFLPEEAAAKVIASHYSVLLFIAGKRIDSEDHSALTRNRPDALIRKAHMEQEPQLLTGNLRMSDKSHNELNSAWQELAALRGVIFPTFAEFAADTTDEVQDLIYTTMHLLRFSGMQHAKIVHGFLGAFPWAREVPALRSAIAKFDESVVAAAGYPIHIQPYVKLIYGDKAEIFPRKEMEVLISCAVAASQETSPDIVNFYSTDAFSPIVEAFMTERERRGHVRTLTLRAQEASLKSKIGITGGEQGSDEEDEEEFYQIPEEEHEDEDIAA</sequence>
<dbReference type="GeneID" id="30853844"/>